<dbReference type="InterPro" id="IPR023366">
    <property type="entry name" value="ATP_synth_asu-like_sf"/>
</dbReference>
<accession>A0A382STI1</accession>
<feature type="non-terminal residue" evidence="1">
    <location>
        <position position="1"/>
    </location>
</feature>
<dbReference type="EMBL" id="UINC01131486">
    <property type="protein sequence ID" value="SVD13224.1"/>
    <property type="molecule type" value="Genomic_DNA"/>
</dbReference>
<dbReference type="AlphaFoldDB" id="A0A382STI1"/>
<protein>
    <submittedName>
        <fullName evidence="1">Uncharacterized protein</fullName>
    </submittedName>
</protein>
<sequence>NDYRNSVKRLTHPSGLIMFGELAIRGSISVEMFDAGASGNVDSLGTITRTGPNNEGRKYHNITLMGNTTVANVQFQTFGANNELEIYTAQHPWQAMNGRLETYDDVQLQLENFRDITSIVRGNSTMYTVTEYLHGLETGDTVRFVGDESSQQYNAEYTVTSAPTTNTYTITPNIDHGAVIDQNMYDGYLYVQLEDQASGNNIIMEDSDDLMMEPSAYLKSEVVAFSDVFRASATNWNSPFAGGVLNEDDTEILLERGGSYLYPKIQFPEAESGVISIDVSFNSDILLEDDNGNYGWGYLLHEESAGQG</sequence>
<organism evidence="1">
    <name type="scientific">marine metagenome</name>
    <dbReference type="NCBI Taxonomy" id="408172"/>
    <lineage>
        <taxon>unclassified sequences</taxon>
        <taxon>metagenomes</taxon>
        <taxon>ecological metagenomes</taxon>
    </lineage>
</organism>
<proteinExistence type="predicted"/>
<dbReference type="Gene3D" id="2.40.30.20">
    <property type="match status" value="1"/>
</dbReference>
<evidence type="ECO:0000313" key="1">
    <source>
        <dbReference type="EMBL" id="SVD13224.1"/>
    </source>
</evidence>
<gene>
    <name evidence="1" type="ORF">METZ01_LOCUS366078</name>
</gene>
<name>A0A382STI1_9ZZZZ</name>
<feature type="non-terminal residue" evidence="1">
    <location>
        <position position="308"/>
    </location>
</feature>
<reference evidence="1" key="1">
    <citation type="submission" date="2018-05" db="EMBL/GenBank/DDBJ databases">
        <authorList>
            <person name="Lanie J.A."/>
            <person name="Ng W.-L."/>
            <person name="Kazmierczak K.M."/>
            <person name="Andrzejewski T.M."/>
            <person name="Davidsen T.M."/>
            <person name="Wayne K.J."/>
            <person name="Tettelin H."/>
            <person name="Glass J.I."/>
            <person name="Rusch D."/>
            <person name="Podicherti R."/>
            <person name="Tsui H.-C.T."/>
            <person name="Winkler M.E."/>
        </authorList>
    </citation>
    <scope>NUCLEOTIDE SEQUENCE</scope>
</reference>